<organism evidence="2 3">
    <name type="scientific">Perkinsus olseni</name>
    <name type="common">Perkinsus atlanticus</name>
    <dbReference type="NCBI Taxonomy" id="32597"/>
    <lineage>
        <taxon>Eukaryota</taxon>
        <taxon>Sar</taxon>
        <taxon>Alveolata</taxon>
        <taxon>Perkinsozoa</taxon>
        <taxon>Perkinsea</taxon>
        <taxon>Perkinsida</taxon>
        <taxon>Perkinsidae</taxon>
        <taxon>Perkinsus</taxon>
    </lineage>
</organism>
<reference evidence="2 3" key="1">
    <citation type="submission" date="2020-04" db="EMBL/GenBank/DDBJ databases">
        <title>Perkinsus olseni comparative genomics.</title>
        <authorList>
            <person name="Bogema D.R."/>
        </authorList>
    </citation>
    <scope>NUCLEOTIDE SEQUENCE [LARGE SCALE GENOMIC DNA]</scope>
    <source>
        <strain evidence="2 3">ATCC PRA-207</strain>
    </source>
</reference>
<evidence type="ECO:0000256" key="1">
    <source>
        <dbReference type="SAM" id="MobiDB-lite"/>
    </source>
</evidence>
<accession>A0A7J6QVD5</accession>
<dbReference type="AlphaFoldDB" id="A0A7J6QVD5"/>
<feature type="compositionally biased region" description="Low complexity" evidence="1">
    <location>
        <begin position="16"/>
        <end position="29"/>
    </location>
</feature>
<protein>
    <submittedName>
        <fullName evidence="2">Uncharacterized protein</fullName>
    </submittedName>
</protein>
<feature type="non-terminal residue" evidence="2">
    <location>
        <position position="1"/>
    </location>
</feature>
<dbReference type="Proteomes" id="UP000553632">
    <property type="component" value="Unassembled WGS sequence"/>
</dbReference>
<proteinExistence type="predicted"/>
<dbReference type="EMBL" id="JABANO010030019">
    <property type="protein sequence ID" value="KAF4712589.1"/>
    <property type="molecule type" value="Genomic_DNA"/>
</dbReference>
<gene>
    <name evidence="2" type="ORF">FOZ63_013289</name>
</gene>
<keyword evidence="3" id="KW-1185">Reference proteome</keyword>
<sequence length="155" mass="16561">MLVVGRPVDANGNEISDAAPPAPVSTAPSLRGSDDGTMQEILTTLQKPGKKGLLLYGPELAAMHRGRANVSEVMYSYVTTLAEVTTCPLCDMNLQWLWPQCLSDRLCSPSEGGLSLQAYPGSGPPEVAIGPLLAFNVHDAVVVLMIWQVKRDRAS</sequence>
<evidence type="ECO:0000313" key="3">
    <source>
        <dbReference type="Proteomes" id="UP000553632"/>
    </source>
</evidence>
<evidence type="ECO:0000313" key="2">
    <source>
        <dbReference type="EMBL" id="KAF4712589.1"/>
    </source>
</evidence>
<feature type="region of interest" description="Disordered" evidence="1">
    <location>
        <begin position="1"/>
        <end position="34"/>
    </location>
</feature>
<name>A0A7J6QVD5_PEROL</name>
<comment type="caution">
    <text evidence="2">The sequence shown here is derived from an EMBL/GenBank/DDBJ whole genome shotgun (WGS) entry which is preliminary data.</text>
</comment>